<sequence>MASSAQPPLSFSKNLAAGAIAGASELLVMYPLDVIKTRFQLMSGRGKSPSIVDALRALRSEGFANMYRGLLAPLGVEPLKRAIKFSANAKYAAIIIGDKAPTVWTSLACGALAGVTECLAIAPAEVVKVRMQAKERAALYKNTGDAIMKIVKTEGVGALAQGLEAALWRQATWNGSFFAMSFAMKKHVLWTPDSRGSELGRNFVSGLVGGTVGVALNNPLDVVTSRMRNVLPGEPTPYRNAWQSVALIAREEGAGALYRGFMPKVLRLGPGGGILMMAYEVIANLLR</sequence>
<evidence type="ECO:0000313" key="16">
    <source>
        <dbReference type="Proteomes" id="UP000323011"/>
    </source>
</evidence>
<dbReference type="Proteomes" id="UP000322899">
    <property type="component" value="Unassembled WGS sequence"/>
</dbReference>
<feature type="repeat" description="Solcar" evidence="10">
    <location>
        <begin position="197"/>
        <end position="285"/>
    </location>
</feature>
<dbReference type="Proteomes" id="UP000324907">
    <property type="component" value="Unassembled WGS sequence"/>
</dbReference>
<dbReference type="Pfam" id="PF00153">
    <property type="entry name" value="Mito_carr"/>
    <property type="match status" value="3"/>
</dbReference>
<keyword evidence="3 11" id="KW-0813">Transport</keyword>
<dbReference type="PANTHER" id="PTHR46356:SF1">
    <property type="entry name" value="MITOCHONDRIAL 2-OXODICARBOXYLATE CARRIER"/>
    <property type="match status" value="1"/>
</dbReference>
<dbReference type="EMBL" id="VLTN01000040">
    <property type="protein sequence ID" value="KAA0149758.1"/>
    <property type="molecule type" value="Genomic_DNA"/>
</dbReference>
<comment type="caution">
    <text evidence="14">The sequence shown here is derived from an EMBL/GenBank/DDBJ whole genome shotgun (WGS) entry which is preliminary data.</text>
</comment>
<evidence type="ECO:0000313" key="12">
    <source>
        <dbReference type="EMBL" id="KAA0149758.1"/>
    </source>
</evidence>
<evidence type="ECO:0000313" key="17">
    <source>
        <dbReference type="Proteomes" id="UP000324907"/>
    </source>
</evidence>
<evidence type="ECO:0000256" key="2">
    <source>
        <dbReference type="ARBA" id="ARBA00006375"/>
    </source>
</evidence>
<dbReference type="OMA" id="LPFQYQF"/>
<dbReference type="Gene3D" id="1.50.40.10">
    <property type="entry name" value="Mitochondrial carrier domain"/>
    <property type="match status" value="1"/>
</dbReference>
<keyword evidence="5" id="KW-0677">Repeat</keyword>
<evidence type="ECO:0000313" key="15">
    <source>
        <dbReference type="Proteomes" id="UP000322899"/>
    </source>
</evidence>
<protein>
    <recommendedName>
        <fullName evidence="18">Mitochondrial carrier protein</fullName>
    </recommendedName>
</protein>
<keyword evidence="4 10" id="KW-0812">Transmembrane</keyword>
<evidence type="ECO:0000313" key="13">
    <source>
        <dbReference type="EMBL" id="KAA0160903.1"/>
    </source>
</evidence>
<evidence type="ECO:0000256" key="9">
    <source>
        <dbReference type="ARBA" id="ARBA00023136"/>
    </source>
</evidence>
<keyword evidence="9 10" id="KW-0472">Membrane</keyword>
<dbReference type="AlphaFoldDB" id="A0A5A8DX35"/>
<dbReference type="Proteomes" id="UP000323011">
    <property type="component" value="Unassembled WGS sequence"/>
</dbReference>
<evidence type="ECO:0008006" key="18">
    <source>
        <dbReference type="Google" id="ProtNLM"/>
    </source>
</evidence>
<comment type="similarity">
    <text evidence="2 11">Belongs to the mitochondrial carrier (TC 2.A.29) family.</text>
</comment>
<evidence type="ECO:0000256" key="1">
    <source>
        <dbReference type="ARBA" id="ARBA00004448"/>
    </source>
</evidence>
<keyword evidence="8" id="KW-0496">Mitochondrion</keyword>
<accession>A0A5A8DX35</accession>
<evidence type="ECO:0000256" key="5">
    <source>
        <dbReference type="ARBA" id="ARBA00022737"/>
    </source>
</evidence>
<dbReference type="OrthoDB" id="2161at2759"/>
<dbReference type="InterPro" id="IPR018108">
    <property type="entry name" value="MCP_transmembrane"/>
</dbReference>
<dbReference type="PANTHER" id="PTHR46356">
    <property type="entry name" value="MITOCHONDRIAL 2-OXODICARBOXYLATE CARRIER"/>
    <property type="match status" value="1"/>
</dbReference>
<evidence type="ECO:0000256" key="10">
    <source>
        <dbReference type="PROSITE-ProRule" id="PRU00282"/>
    </source>
</evidence>
<reference evidence="15 16" key="1">
    <citation type="submission" date="2019-07" db="EMBL/GenBank/DDBJ databases">
        <title>Genomes of Cafeteria roenbergensis.</title>
        <authorList>
            <person name="Fischer M.G."/>
            <person name="Hackl T."/>
            <person name="Roman M."/>
        </authorList>
    </citation>
    <scope>NUCLEOTIDE SEQUENCE [LARGE SCALE GENOMIC DNA]</scope>
    <source>
        <strain evidence="12 16">BVI</strain>
        <strain evidence="14 15">E4-10P</strain>
        <strain evidence="13 17">RCC970-E3</strain>
    </source>
</reference>
<dbReference type="PROSITE" id="PS50920">
    <property type="entry name" value="SOLCAR"/>
    <property type="match status" value="3"/>
</dbReference>
<dbReference type="EMBL" id="VLTO01000066">
    <property type="protein sequence ID" value="KAA0169808.1"/>
    <property type="molecule type" value="Genomic_DNA"/>
</dbReference>
<comment type="subcellular location">
    <subcellularLocation>
        <location evidence="1">Mitochondrion inner membrane</location>
        <topology evidence="1">Multi-pass membrane protein</topology>
    </subcellularLocation>
</comment>
<dbReference type="InterPro" id="IPR051752">
    <property type="entry name" value="Mito_2-oxodicarb_carrier"/>
</dbReference>
<dbReference type="SUPFAM" id="SSF103506">
    <property type="entry name" value="Mitochondrial carrier"/>
    <property type="match status" value="1"/>
</dbReference>
<evidence type="ECO:0000256" key="8">
    <source>
        <dbReference type="ARBA" id="ARBA00023128"/>
    </source>
</evidence>
<evidence type="ECO:0000256" key="3">
    <source>
        <dbReference type="ARBA" id="ARBA00022448"/>
    </source>
</evidence>
<gene>
    <name evidence="14" type="ORF">FNF27_06832</name>
    <name evidence="13" type="ORF">FNF28_05250</name>
    <name evidence="12" type="ORF">FNF29_05769</name>
</gene>
<name>A0A5A8DX35_CAFRO</name>
<keyword evidence="7" id="KW-1133">Transmembrane helix</keyword>
<evidence type="ECO:0000313" key="14">
    <source>
        <dbReference type="EMBL" id="KAA0169808.1"/>
    </source>
</evidence>
<evidence type="ECO:0000256" key="7">
    <source>
        <dbReference type="ARBA" id="ARBA00022989"/>
    </source>
</evidence>
<dbReference type="InterPro" id="IPR023395">
    <property type="entry name" value="MCP_dom_sf"/>
</dbReference>
<organism evidence="14 15">
    <name type="scientific">Cafeteria roenbergensis</name>
    <name type="common">Marine flagellate</name>
    <dbReference type="NCBI Taxonomy" id="33653"/>
    <lineage>
        <taxon>Eukaryota</taxon>
        <taxon>Sar</taxon>
        <taxon>Stramenopiles</taxon>
        <taxon>Bigyra</taxon>
        <taxon>Opalozoa</taxon>
        <taxon>Bicosoecida</taxon>
        <taxon>Cafeteriaceae</taxon>
        <taxon>Cafeteria</taxon>
    </lineage>
</organism>
<evidence type="ECO:0000256" key="6">
    <source>
        <dbReference type="ARBA" id="ARBA00022792"/>
    </source>
</evidence>
<dbReference type="GO" id="GO:0005743">
    <property type="term" value="C:mitochondrial inner membrane"/>
    <property type="evidence" value="ECO:0007669"/>
    <property type="project" value="UniProtKB-SubCell"/>
</dbReference>
<proteinExistence type="inferred from homology"/>
<dbReference type="EMBL" id="VLTL01000103">
    <property type="protein sequence ID" value="KAA0160903.1"/>
    <property type="molecule type" value="Genomic_DNA"/>
</dbReference>
<feature type="repeat" description="Solcar" evidence="10">
    <location>
        <begin position="9"/>
        <end position="94"/>
    </location>
</feature>
<keyword evidence="16" id="KW-1185">Reference proteome</keyword>
<keyword evidence="6" id="KW-0999">Mitochondrion inner membrane</keyword>
<evidence type="ECO:0000256" key="11">
    <source>
        <dbReference type="RuleBase" id="RU000488"/>
    </source>
</evidence>
<evidence type="ECO:0000256" key="4">
    <source>
        <dbReference type="ARBA" id="ARBA00022692"/>
    </source>
</evidence>
<feature type="repeat" description="Solcar" evidence="10">
    <location>
        <begin position="101"/>
        <end position="187"/>
    </location>
</feature>